<organism evidence="1 2">
    <name type="scientific">Eiseniibacteriota bacterium</name>
    <dbReference type="NCBI Taxonomy" id="2212470"/>
    <lineage>
        <taxon>Bacteria</taxon>
        <taxon>Candidatus Eiseniibacteriota</taxon>
    </lineage>
</organism>
<dbReference type="AlphaFoldDB" id="A0A538TVR0"/>
<gene>
    <name evidence="1" type="ORF">E6K81_17045</name>
</gene>
<dbReference type="Gene3D" id="2.60.40.4070">
    <property type="match status" value="1"/>
</dbReference>
<accession>A0A538TVR0</accession>
<reference evidence="1 2" key="1">
    <citation type="journal article" date="2019" name="Nat. Microbiol.">
        <title>Mediterranean grassland soil C-N compound turnover is dependent on rainfall and depth, and is mediated by genomically divergent microorganisms.</title>
        <authorList>
            <person name="Diamond S."/>
            <person name="Andeer P.F."/>
            <person name="Li Z."/>
            <person name="Crits-Christoph A."/>
            <person name="Burstein D."/>
            <person name="Anantharaman K."/>
            <person name="Lane K.R."/>
            <person name="Thomas B.C."/>
            <person name="Pan C."/>
            <person name="Northen T.R."/>
            <person name="Banfield J.F."/>
        </authorList>
    </citation>
    <scope>NUCLEOTIDE SEQUENCE [LARGE SCALE GENOMIC DNA]</scope>
    <source>
        <strain evidence="1">WS_11</strain>
    </source>
</reference>
<comment type="caution">
    <text evidence="1">The sequence shown here is derived from an EMBL/GenBank/DDBJ whole genome shotgun (WGS) entry which is preliminary data.</text>
</comment>
<dbReference type="Proteomes" id="UP000319771">
    <property type="component" value="Unassembled WGS sequence"/>
</dbReference>
<evidence type="ECO:0000313" key="2">
    <source>
        <dbReference type="Proteomes" id="UP000319771"/>
    </source>
</evidence>
<proteinExistence type="predicted"/>
<evidence type="ECO:0000313" key="1">
    <source>
        <dbReference type="EMBL" id="TMQ67691.1"/>
    </source>
</evidence>
<sequence length="749" mass="80168">MPRARGSDQRRGAIIVWQDPRAGQWDIYAQRVDAFGIPHWGLNGVPVCKENGDQMNPRAVSDRSGGVIVVWDDGRGADKDIYAQRLSQAGAPQWTPGGVLMCGASQDQVEPEVTADGLGGAVMTWQDRRAIAEPFSQIYCQRINTRGALQWATDGVPVNLVTGVHGGLSMVSDGLGGMIMTWQDDRADVGDIYAQRIDEFGVFKWQGDGLPVYVGSGTQELPTAYSDGQGGVFVAWVDWRSGNRDIYAQRLEPLNGSRLWAFNGIPVCNAAGDQQLPTMTTDGASGVVVAWQDGRTPASGQKIYAQRLEPVNGAAQWAANGVAACTGGIKDQLAPAIANDPLGGTLLAWNDGRDVNNGNITDVYAQHLSASGGLQWGAAATQVCDAYFTQDQPQIVSDGSGGALVAWRDFRAISNSDVYDQKVTSGATLPAGCTSQVIIPNASPVATSCTYSFFDWEMTDVNWGAVAVRSPAGTDLDLEVYDIGTFGQSLYPACYASPLAGSYTTDQVDLVVANCNAGHPNPSAPLEPGSGNGTVEWEQGAEVINPATNTTHSNWNHIVESWDIFLFAGHTYKFTYTHTGVAKITMMLFGSEGTTGTYVVPRSQRLFEVSDNNVYFLAPATEFYGLVFVNEDGQLGSYTVRFDDVGAPVGVGDGTGLRTALQRVSPNPSAGQVELVFSLQKPGSVVFDVVDMAGRQIARIPERHWGAGSWSVTWDGRKTQGTEAPPGVYFVQMHVDGRPVGISRLALLR</sequence>
<name>A0A538TVR0_UNCEI</name>
<dbReference type="EMBL" id="VBPB01000415">
    <property type="protein sequence ID" value="TMQ67691.1"/>
    <property type="molecule type" value="Genomic_DNA"/>
</dbReference>
<protein>
    <submittedName>
        <fullName evidence="1">Uncharacterized protein</fullName>
    </submittedName>
</protein>